<name>A0A8J7MY20_9RHOB</name>
<dbReference type="EMBL" id="JAESVP010000008">
    <property type="protein sequence ID" value="MBL4929399.1"/>
    <property type="molecule type" value="Genomic_DNA"/>
</dbReference>
<gene>
    <name evidence="1" type="ORF">JI744_14925</name>
</gene>
<protein>
    <submittedName>
        <fullName evidence="1">Uncharacterized protein</fullName>
    </submittedName>
</protein>
<proteinExistence type="predicted"/>
<sequence length="91" mass="9538">MSADLKSLFPATPALKSVLRPEDLGAETLARHLPWLSAPADDLILTRQGDLIASAVVDGLDSFTVEESDLSLVPASLARLDLPPGSSLAVM</sequence>
<evidence type="ECO:0000313" key="2">
    <source>
        <dbReference type="Proteomes" id="UP000619033"/>
    </source>
</evidence>
<reference evidence="1" key="1">
    <citation type="submission" date="2021-01" db="EMBL/GenBank/DDBJ databases">
        <title>Genome seq and assembly of Tabrizicola sp. KVB23.</title>
        <authorList>
            <person name="Chhetri G."/>
        </authorList>
    </citation>
    <scope>NUCLEOTIDE SEQUENCE</scope>
    <source>
        <strain evidence="1">KVB23</strain>
    </source>
</reference>
<accession>A0A8J7MY20</accession>
<dbReference type="RefSeq" id="WP_202661944.1">
    <property type="nucleotide sequence ID" value="NZ_JAESVP010000008.1"/>
</dbReference>
<dbReference type="AlphaFoldDB" id="A0A8J7MY20"/>
<evidence type="ECO:0000313" key="1">
    <source>
        <dbReference type="EMBL" id="MBL4929399.1"/>
    </source>
</evidence>
<comment type="caution">
    <text evidence="1">The sequence shown here is derived from an EMBL/GenBank/DDBJ whole genome shotgun (WGS) entry which is preliminary data.</text>
</comment>
<organism evidence="1 2">
    <name type="scientific">Fuscibacter oryzae</name>
    <dbReference type="NCBI Taxonomy" id="2803939"/>
    <lineage>
        <taxon>Bacteria</taxon>
        <taxon>Pseudomonadati</taxon>
        <taxon>Pseudomonadota</taxon>
        <taxon>Alphaproteobacteria</taxon>
        <taxon>Rhodobacterales</taxon>
        <taxon>Paracoccaceae</taxon>
        <taxon>Fuscibacter</taxon>
    </lineage>
</organism>
<keyword evidence="2" id="KW-1185">Reference proteome</keyword>
<dbReference type="Proteomes" id="UP000619033">
    <property type="component" value="Unassembled WGS sequence"/>
</dbReference>